<organism evidence="3 6">
    <name type="scientific">Didymodactylos carnosus</name>
    <dbReference type="NCBI Taxonomy" id="1234261"/>
    <lineage>
        <taxon>Eukaryota</taxon>
        <taxon>Metazoa</taxon>
        <taxon>Spiralia</taxon>
        <taxon>Gnathifera</taxon>
        <taxon>Rotifera</taxon>
        <taxon>Eurotatoria</taxon>
        <taxon>Bdelloidea</taxon>
        <taxon>Philodinida</taxon>
        <taxon>Philodinidae</taxon>
        <taxon>Didymodactylos</taxon>
    </lineage>
</organism>
<dbReference type="EMBL" id="CAJOBC010085074">
    <property type="protein sequence ID" value="CAF4326255.1"/>
    <property type="molecule type" value="Genomic_DNA"/>
</dbReference>
<comment type="caution">
    <text evidence="3">The sequence shown here is derived from an EMBL/GenBank/DDBJ whole genome shotgun (WGS) entry which is preliminary data.</text>
</comment>
<evidence type="ECO:0000313" key="5">
    <source>
        <dbReference type="EMBL" id="CAF4326255.1"/>
    </source>
</evidence>
<evidence type="ECO:0000313" key="6">
    <source>
        <dbReference type="Proteomes" id="UP000663829"/>
    </source>
</evidence>
<dbReference type="Proteomes" id="UP000682733">
    <property type="component" value="Unassembled WGS sequence"/>
</dbReference>
<dbReference type="Pfam" id="PF21964">
    <property type="entry name" value="NSF_ATPase_lid"/>
    <property type="match status" value="1"/>
</dbReference>
<protein>
    <recommendedName>
        <fullName evidence="1">NSF AAA+ ATPase lid domain-containing protein</fullName>
    </recommendedName>
</protein>
<dbReference type="AlphaFoldDB" id="A0A815PVQ1"/>
<dbReference type="EMBL" id="CAJNOK010018828">
    <property type="protein sequence ID" value="CAF1289181.1"/>
    <property type="molecule type" value="Genomic_DNA"/>
</dbReference>
<dbReference type="InterPro" id="IPR054419">
    <property type="entry name" value="NSF_ATPase_lid"/>
</dbReference>
<name>A0A815PVQ1_9BILA</name>
<sequence length="105" mass="11967">MMRKNNLCPSDSGKTELPAHIELLSKFPYLKFCTAQTMLNGKRVLQLIIHLLMRKMKHLKKRLTDKKVFIGIKTLLDLIEVAKQANDKYHVAKFLATLEGTGGMV</sequence>
<dbReference type="Proteomes" id="UP000663829">
    <property type="component" value="Unassembled WGS sequence"/>
</dbReference>
<dbReference type="Proteomes" id="UP000677228">
    <property type="component" value="Unassembled WGS sequence"/>
</dbReference>
<feature type="domain" description="NSF AAA+ ATPase lid" evidence="1">
    <location>
        <begin position="53"/>
        <end position="99"/>
    </location>
</feature>
<evidence type="ECO:0000313" key="2">
    <source>
        <dbReference type="EMBL" id="CAF1289181.1"/>
    </source>
</evidence>
<dbReference type="OrthoDB" id="10435129at2759"/>
<dbReference type="EMBL" id="CAJNOQ010019623">
    <property type="protein sequence ID" value="CAF1453726.1"/>
    <property type="molecule type" value="Genomic_DNA"/>
</dbReference>
<evidence type="ECO:0000259" key="1">
    <source>
        <dbReference type="Pfam" id="PF21964"/>
    </source>
</evidence>
<gene>
    <name evidence="3" type="ORF">GPM918_LOCUS34824</name>
    <name evidence="2" type="ORF">OVA965_LOCUS28007</name>
    <name evidence="5" type="ORF">SRO942_LOCUS35535</name>
    <name evidence="4" type="ORF">TMI583_LOCUS28755</name>
</gene>
<reference evidence="3" key="1">
    <citation type="submission" date="2021-02" db="EMBL/GenBank/DDBJ databases">
        <authorList>
            <person name="Nowell W R."/>
        </authorList>
    </citation>
    <scope>NUCLEOTIDE SEQUENCE</scope>
</reference>
<evidence type="ECO:0000313" key="3">
    <source>
        <dbReference type="EMBL" id="CAF1453726.1"/>
    </source>
</evidence>
<evidence type="ECO:0000313" key="4">
    <source>
        <dbReference type="EMBL" id="CAF4094028.1"/>
    </source>
</evidence>
<dbReference type="Gene3D" id="1.10.8.60">
    <property type="match status" value="1"/>
</dbReference>
<dbReference type="EMBL" id="CAJOBA010040396">
    <property type="protein sequence ID" value="CAF4094028.1"/>
    <property type="molecule type" value="Genomic_DNA"/>
</dbReference>
<keyword evidence="6" id="KW-1185">Reference proteome</keyword>
<proteinExistence type="predicted"/>
<accession>A0A815PVQ1</accession>
<dbReference type="Proteomes" id="UP000681722">
    <property type="component" value="Unassembled WGS sequence"/>
</dbReference>